<dbReference type="AlphaFoldDB" id="A0A1D7TSG5"/>
<dbReference type="EMBL" id="CP017107">
    <property type="protein sequence ID" value="AOO73908.1"/>
    <property type="molecule type" value="Genomic_DNA"/>
</dbReference>
<keyword evidence="2" id="KW-0812">Transmembrane</keyword>
<feature type="transmembrane region" description="Helical" evidence="2">
    <location>
        <begin position="50"/>
        <end position="71"/>
    </location>
</feature>
<evidence type="ECO:0000313" key="4">
    <source>
        <dbReference type="Proteomes" id="UP000094723"/>
    </source>
</evidence>
<reference evidence="3 4" key="1">
    <citation type="submission" date="2016-09" db="EMBL/GenBank/DDBJ databases">
        <title>Complete Genome Sequence of Lactobacillus salivarius Jin.</title>
        <authorList>
            <person name="Jin N."/>
            <person name="Li C."/>
            <person name="Wang M."/>
            <person name="Ren D."/>
            <person name="Di Y."/>
            <person name="Pan R."/>
            <person name="Du S."/>
            <person name="Lu H."/>
            <person name="Li X."/>
            <person name="Tian M."/>
        </authorList>
    </citation>
    <scope>NUCLEOTIDE SEQUENCE [LARGE SCALE GENOMIC DNA]</scope>
    <source>
        <strain evidence="3 4">CICC 23174</strain>
    </source>
</reference>
<keyword evidence="2" id="KW-1133">Transmembrane helix</keyword>
<keyword evidence="2" id="KW-0472">Membrane</keyword>
<sequence>MDEKPQLRCSNKVDNVREDSELEGLSRTGSRKLRESNEENYKKNRLKARLNMIIAGLILAIIIVYLIMFFVNF</sequence>
<accession>A0A1D7TSG5</accession>
<evidence type="ECO:0000256" key="2">
    <source>
        <dbReference type="SAM" id="Phobius"/>
    </source>
</evidence>
<dbReference type="Proteomes" id="UP000094723">
    <property type="component" value="Chromosome"/>
</dbReference>
<dbReference type="RefSeq" id="WP_069469290.1">
    <property type="nucleotide sequence ID" value="NZ_CP017107.1"/>
</dbReference>
<feature type="region of interest" description="Disordered" evidence="1">
    <location>
        <begin position="19"/>
        <end position="41"/>
    </location>
</feature>
<feature type="compositionally biased region" description="Basic and acidic residues" evidence="1">
    <location>
        <begin position="32"/>
        <end position="41"/>
    </location>
</feature>
<evidence type="ECO:0000313" key="3">
    <source>
        <dbReference type="EMBL" id="AOO73908.1"/>
    </source>
</evidence>
<organism evidence="3 4">
    <name type="scientific">Ligilactobacillus salivarius</name>
    <dbReference type="NCBI Taxonomy" id="1624"/>
    <lineage>
        <taxon>Bacteria</taxon>
        <taxon>Bacillati</taxon>
        <taxon>Bacillota</taxon>
        <taxon>Bacilli</taxon>
        <taxon>Lactobacillales</taxon>
        <taxon>Lactobacillaceae</taxon>
        <taxon>Ligilactobacillus</taxon>
    </lineage>
</organism>
<evidence type="ECO:0000256" key="1">
    <source>
        <dbReference type="SAM" id="MobiDB-lite"/>
    </source>
</evidence>
<gene>
    <name evidence="3" type="ORF">BHF65_06620</name>
</gene>
<proteinExistence type="predicted"/>
<name>A0A1D7TSG5_9LACO</name>
<protein>
    <submittedName>
        <fullName evidence="3">Uncharacterized protein</fullName>
    </submittedName>
</protein>